<dbReference type="PANTHER" id="PTHR20852">
    <property type="entry name" value="GLUTAMINE SYNTHETASE"/>
    <property type="match status" value="1"/>
</dbReference>
<evidence type="ECO:0000256" key="3">
    <source>
        <dbReference type="ARBA" id="ARBA00022598"/>
    </source>
</evidence>
<evidence type="ECO:0000313" key="10">
    <source>
        <dbReference type="EMBL" id="NEE22242.1"/>
    </source>
</evidence>
<comment type="function">
    <text evidence="1">Catalyzes the ATP-dependent biosynthesis of glutamine from glutamate and ammonia.</text>
</comment>
<gene>
    <name evidence="10" type="ORF">G3M58_89265</name>
</gene>
<feature type="domain" description="GS catalytic" evidence="9">
    <location>
        <begin position="1"/>
        <end position="53"/>
    </location>
</feature>
<evidence type="ECO:0000256" key="4">
    <source>
        <dbReference type="ARBA" id="ARBA00022741"/>
    </source>
</evidence>
<dbReference type="SUPFAM" id="SSF55931">
    <property type="entry name" value="Glutamine synthetase/guanido kinase"/>
    <property type="match status" value="1"/>
</dbReference>
<comment type="similarity">
    <text evidence="8">Belongs to the glutamine synthetase family.</text>
</comment>
<name>A0A6G3XXC9_9ACTN</name>
<accession>A0A6G3XXC9</accession>
<keyword evidence="3" id="KW-0436">Ligase</keyword>
<evidence type="ECO:0000256" key="5">
    <source>
        <dbReference type="ARBA" id="ARBA00022840"/>
    </source>
</evidence>
<dbReference type="AlphaFoldDB" id="A0A6G3XXC9"/>
<dbReference type="EMBL" id="JAAGMN010009588">
    <property type="protein sequence ID" value="NEE22242.1"/>
    <property type="molecule type" value="Genomic_DNA"/>
</dbReference>
<reference evidence="10" key="1">
    <citation type="submission" date="2020-01" db="EMBL/GenBank/DDBJ databases">
        <title>Insect and environment-associated Actinomycetes.</title>
        <authorList>
            <person name="Currrie C."/>
            <person name="Chevrette M."/>
            <person name="Carlson C."/>
            <person name="Stubbendieck R."/>
            <person name="Wendt-Pienkowski E."/>
        </authorList>
    </citation>
    <scope>NUCLEOTIDE SEQUENCE</scope>
    <source>
        <strain evidence="10">SID7499</strain>
    </source>
</reference>
<dbReference type="GO" id="GO:0004356">
    <property type="term" value="F:glutamine synthetase activity"/>
    <property type="evidence" value="ECO:0007669"/>
    <property type="project" value="UniProtKB-EC"/>
</dbReference>
<dbReference type="EC" id="6.3.1.2" evidence="2"/>
<evidence type="ECO:0000256" key="2">
    <source>
        <dbReference type="ARBA" id="ARBA00012937"/>
    </source>
</evidence>
<keyword evidence="4" id="KW-0547">Nucleotide-binding</keyword>
<dbReference type="PROSITE" id="PS51987">
    <property type="entry name" value="GS_CATALYTIC"/>
    <property type="match status" value="1"/>
</dbReference>
<proteinExistence type="inferred from homology"/>
<dbReference type="GO" id="GO:0005737">
    <property type="term" value="C:cytoplasm"/>
    <property type="evidence" value="ECO:0007669"/>
    <property type="project" value="TreeGrafter"/>
</dbReference>
<dbReference type="GO" id="GO:0006542">
    <property type="term" value="P:glutamine biosynthetic process"/>
    <property type="evidence" value="ECO:0007669"/>
    <property type="project" value="TreeGrafter"/>
</dbReference>
<evidence type="ECO:0000256" key="8">
    <source>
        <dbReference type="PROSITE-ProRule" id="PRU01331"/>
    </source>
</evidence>
<feature type="non-terminal residue" evidence="10">
    <location>
        <position position="1"/>
    </location>
</feature>
<evidence type="ECO:0000259" key="9">
    <source>
        <dbReference type="PROSITE" id="PS51987"/>
    </source>
</evidence>
<organism evidence="10">
    <name type="scientific">Streptomyces sp. SID7499</name>
    <dbReference type="NCBI Taxonomy" id="2706086"/>
    <lineage>
        <taxon>Bacteria</taxon>
        <taxon>Bacillati</taxon>
        <taxon>Actinomycetota</taxon>
        <taxon>Actinomycetes</taxon>
        <taxon>Kitasatosporales</taxon>
        <taxon>Streptomycetaceae</taxon>
        <taxon>Streptomyces</taxon>
    </lineage>
</organism>
<protein>
    <recommendedName>
        <fullName evidence="2">glutamine synthetase</fullName>
        <ecNumber evidence="2">6.3.1.2</ecNumber>
    </recommendedName>
    <alternativeName>
        <fullName evidence="7">Glutamine synthetase II</fullName>
    </alternativeName>
</protein>
<evidence type="ECO:0000256" key="7">
    <source>
        <dbReference type="ARBA" id="ARBA00043026"/>
    </source>
</evidence>
<dbReference type="InterPro" id="IPR050292">
    <property type="entry name" value="Glutamine_Synthetase"/>
</dbReference>
<dbReference type="InterPro" id="IPR008146">
    <property type="entry name" value="Gln_synth_cat_dom"/>
</dbReference>
<dbReference type="PANTHER" id="PTHR20852:SF57">
    <property type="entry name" value="GLUTAMINE SYNTHETASE 2 CYTOPLASMIC"/>
    <property type="match status" value="1"/>
</dbReference>
<keyword evidence="5" id="KW-0067">ATP-binding</keyword>
<dbReference type="GO" id="GO:0005524">
    <property type="term" value="F:ATP binding"/>
    <property type="evidence" value="ECO:0007669"/>
    <property type="project" value="UniProtKB-KW"/>
</dbReference>
<dbReference type="InterPro" id="IPR014746">
    <property type="entry name" value="Gln_synth/guanido_kin_cat_dom"/>
</dbReference>
<comment type="caution">
    <text evidence="10">The sequence shown here is derived from an EMBL/GenBank/DDBJ whole genome shotgun (WGS) entry which is preliminary data.</text>
</comment>
<dbReference type="Gene3D" id="3.30.590.10">
    <property type="entry name" value="Glutamine synthetase/guanido kinase, catalytic domain"/>
    <property type="match status" value="1"/>
</dbReference>
<sequence length="53" mass="5961">SNRGASVRIPWQVEQDQKGYIEDRRPNANVDPYVVTRLIVDTCCTALEKAGQV</sequence>
<comment type="subunit">
    <text evidence="6">Homooctamer and homotetramer.</text>
</comment>
<evidence type="ECO:0000256" key="6">
    <source>
        <dbReference type="ARBA" id="ARBA00038740"/>
    </source>
</evidence>
<evidence type="ECO:0000256" key="1">
    <source>
        <dbReference type="ARBA" id="ARBA00003117"/>
    </source>
</evidence>